<protein>
    <recommendedName>
        <fullName evidence="1">Fungal-type protein kinase domain-containing protein</fullName>
    </recommendedName>
</protein>
<reference evidence="2" key="2">
    <citation type="submission" date="2021-10" db="EMBL/GenBank/DDBJ databases">
        <title>Phylogenomics reveals ancestral predisposition of the termite-cultivated fungus Termitomyces towards a domesticated lifestyle.</title>
        <authorList>
            <person name="Auxier B."/>
            <person name="Grum-Grzhimaylo A."/>
            <person name="Cardenas M.E."/>
            <person name="Lodge J.D."/>
            <person name="Laessoe T."/>
            <person name="Pedersen O."/>
            <person name="Smith M.E."/>
            <person name="Kuyper T.W."/>
            <person name="Franco-Molano E.A."/>
            <person name="Baroni T.J."/>
            <person name="Aanen D.K."/>
        </authorList>
    </citation>
    <scope>NUCLEOTIDE SEQUENCE</scope>
    <source>
        <strain evidence="2">AP01</strain>
        <tissue evidence="2">Mycelium</tissue>
    </source>
</reference>
<feature type="non-terminal residue" evidence="2">
    <location>
        <position position="342"/>
    </location>
</feature>
<evidence type="ECO:0000259" key="1">
    <source>
        <dbReference type="Pfam" id="PF17667"/>
    </source>
</evidence>
<feature type="domain" description="Fungal-type protein kinase" evidence="1">
    <location>
        <begin position="195"/>
        <end position="252"/>
    </location>
</feature>
<reference evidence="2" key="1">
    <citation type="submission" date="2020-07" db="EMBL/GenBank/DDBJ databases">
        <authorList>
            <person name="Nieuwenhuis M."/>
            <person name="Van De Peppel L.J.J."/>
        </authorList>
    </citation>
    <scope>NUCLEOTIDE SEQUENCE</scope>
    <source>
        <strain evidence="2">AP01</strain>
        <tissue evidence="2">Mycelium</tissue>
    </source>
</reference>
<accession>A0A9P7FVR8</accession>
<gene>
    <name evidence="2" type="ORF">DXG03_003814</name>
</gene>
<dbReference type="Proteomes" id="UP000775547">
    <property type="component" value="Unassembled WGS sequence"/>
</dbReference>
<organism evidence="2 3">
    <name type="scientific">Asterophora parasitica</name>
    <dbReference type="NCBI Taxonomy" id="117018"/>
    <lineage>
        <taxon>Eukaryota</taxon>
        <taxon>Fungi</taxon>
        <taxon>Dikarya</taxon>
        <taxon>Basidiomycota</taxon>
        <taxon>Agaricomycotina</taxon>
        <taxon>Agaricomycetes</taxon>
        <taxon>Agaricomycetidae</taxon>
        <taxon>Agaricales</taxon>
        <taxon>Tricholomatineae</taxon>
        <taxon>Lyophyllaceae</taxon>
        <taxon>Asterophora</taxon>
    </lineage>
</organism>
<comment type="caution">
    <text evidence="2">The sequence shown here is derived from an EMBL/GenBank/DDBJ whole genome shotgun (WGS) entry which is preliminary data.</text>
</comment>
<dbReference type="InterPro" id="IPR040976">
    <property type="entry name" value="Pkinase_fungal"/>
</dbReference>
<evidence type="ECO:0000313" key="2">
    <source>
        <dbReference type="EMBL" id="KAG5639249.1"/>
    </source>
</evidence>
<proteinExistence type="predicted"/>
<name>A0A9P7FVR8_9AGAR</name>
<keyword evidence="3" id="KW-1185">Reference proteome</keyword>
<dbReference type="OrthoDB" id="312874at2759"/>
<sequence>MSIDEILPLRRRVETTEFLDALFPTNFLPQGTTIESICEKLDRQRRFTHTSKGVHWLGWPAEGCEAADSRAPFVDAANAITQVIQSESNHGTDALWFASRPLNSNQSSSMYCWPDCILASQSVVNQLSEVEKDVQAIEAATPNSGAVETSKDSEESREPVNKLSIWWNHAHSILAISNPKASGIDKSNSKAMTEFRGDLVRQALTYMRRTLAEQLDRNFIFGLALCYDELVLLLLDRSGILQSRQAININEESWDTTMKLYRLVDNPVRHIEVPSYEALAEPTAKFLHRSHWVIDVIVNARTEKYATVRLISAMQSTEIRRSTMVFEVVKLDDLFKDGSDPE</sequence>
<dbReference type="AlphaFoldDB" id="A0A9P7FVR8"/>
<evidence type="ECO:0000313" key="3">
    <source>
        <dbReference type="Proteomes" id="UP000775547"/>
    </source>
</evidence>
<dbReference type="EMBL" id="JABCKV010002253">
    <property type="protein sequence ID" value="KAG5639249.1"/>
    <property type="molecule type" value="Genomic_DNA"/>
</dbReference>
<dbReference type="Pfam" id="PF17667">
    <property type="entry name" value="Pkinase_fungal"/>
    <property type="match status" value="1"/>
</dbReference>